<evidence type="ECO:0000313" key="2">
    <source>
        <dbReference type="EMBL" id="ETO03985.1"/>
    </source>
</evidence>
<evidence type="ECO:0000313" key="3">
    <source>
        <dbReference type="Proteomes" id="UP000023152"/>
    </source>
</evidence>
<keyword evidence="1" id="KW-0472">Membrane</keyword>
<evidence type="ECO:0000256" key="1">
    <source>
        <dbReference type="SAM" id="Phobius"/>
    </source>
</evidence>
<dbReference type="OrthoDB" id="196547at2759"/>
<keyword evidence="3" id="KW-1185">Reference proteome</keyword>
<reference evidence="2 3" key="1">
    <citation type="journal article" date="2013" name="Curr. Biol.">
        <title>The Genome of the Foraminiferan Reticulomyxa filosa.</title>
        <authorList>
            <person name="Glockner G."/>
            <person name="Hulsmann N."/>
            <person name="Schleicher M."/>
            <person name="Noegel A.A."/>
            <person name="Eichinger L."/>
            <person name="Gallinger C."/>
            <person name="Pawlowski J."/>
            <person name="Sierra R."/>
            <person name="Euteneuer U."/>
            <person name="Pillet L."/>
            <person name="Moustafa A."/>
            <person name="Platzer M."/>
            <person name="Groth M."/>
            <person name="Szafranski K."/>
            <person name="Schliwa M."/>
        </authorList>
    </citation>
    <scope>NUCLEOTIDE SEQUENCE [LARGE SCALE GENOMIC DNA]</scope>
</reference>
<organism evidence="2 3">
    <name type="scientific">Reticulomyxa filosa</name>
    <dbReference type="NCBI Taxonomy" id="46433"/>
    <lineage>
        <taxon>Eukaryota</taxon>
        <taxon>Sar</taxon>
        <taxon>Rhizaria</taxon>
        <taxon>Retaria</taxon>
        <taxon>Foraminifera</taxon>
        <taxon>Monothalamids</taxon>
        <taxon>Reticulomyxidae</taxon>
        <taxon>Reticulomyxa</taxon>
    </lineage>
</organism>
<keyword evidence="1" id="KW-0812">Transmembrane</keyword>
<sequence>MNVFQMIPTGFYVCLGMALAWTIPKYKDHFGIREETLATLKIGLIGVVAYFFVYVLFRRQMSAFVKALLFTLSCFGVVFSIVMRSTWWILRKQYASIETHLRKANIRIVCLFVHPSDPSVFSSPSLSRSPSPLPSDIDLLDLVIVLKDVRGFELFMEHLFSGTYTEVISKKSTYL</sequence>
<feature type="transmembrane region" description="Helical" evidence="1">
    <location>
        <begin position="36"/>
        <end position="57"/>
    </location>
</feature>
<proteinExistence type="predicted"/>
<accession>X6LTD0</accession>
<keyword evidence="1" id="KW-1133">Transmembrane helix</keyword>
<protein>
    <submittedName>
        <fullName evidence="2">Uncharacterized protein</fullName>
    </submittedName>
</protein>
<comment type="caution">
    <text evidence="2">The sequence shown here is derived from an EMBL/GenBank/DDBJ whole genome shotgun (WGS) entry which is preliminary data.</text>
</comment>
<feature type="transmembrane region" description="Helical" evidence="1">
    <location>
        <begin position="63"/>
        <end position="83"/>
    </location>
</feature>
<feature type="transmembrane region" description="Helical" evidence="1">
    <location>
        <begin position="6"/>
        <end position="24"/>
    </location>
</feature>
<name>X6LTD0_RETFI</name>
<dbReference type="EMBL" id="ASPP01031003">
    <property type="protein sequence ID" value="ETO03985.1"/>
    <property type="molecule type" value="Genomic_DNA"/>
</dbReference>
<dbReference type="Proteomes" id="UP000023152">
    <property type="component" value="Unassembled WGS sequence"/>
</dbReference>
<gene>
    <name evidence="2" type="ORF">RFI_33417</name>
</gene>
<dbReference type="AlphaFoldDB" id="X6LTD0"/>